<evidence type="ECO:0000313" key="2">
    <source>
        <dbReference type="EMBL" id="SFQ47375.1"/>
    </source>
</evidence>
<organism evidence="1 3">
    <name type="scientific">Pseudarcicella hirudinis</name>
    <dbReference type="NCBI Taxonomy" id="1079859"/>
    <lineage>
        <taxon>Bacteria</taxon>
        <taxon>Pseudomonadati</taxon>
        <taxon>Bacteroidota</taxon>
        <taxon>Cytophagia</taxon>
        <taxon>Cytophagales</taxon>
        <taxon>Flectobacillaceae</taxon>
        <taxon>Pseudarcicella</taxon>
    </lineage>
</organism>
<proteinExistence type="predicted"/>
<protein>
    <submittedName>
        <fullName evidence="1">Uncharacterized protein</fullName>
    </submittedName>
</protein>
<keyword evidence="3" id="KW-1185">Reference proteome</keyword>
<accession>A0A1I5X5N0</accession>
<dbReference type="STRING" id="1079859.SAMN04515674_113135"/>
<reference evidence="1 3" key="1">
    <citation type="submission" date="2016-10" db="EMBL/GenBank/DDBJ databases">
        <authorList>
            <person name="de Groot N.N."/>
        </authorList>
    </citation>
    <scope>NUCLEOTIDE SEQUENCE [LARGE SCALE GENOMIC DNA]</scope>
    <source>
        <strain evidence="1">E92</strain>
        <strain evidence="3">E92,LMG 26720,CCM 7988</strain>
    </source>
</reference>
<dbReference type="RefSeq" id="WP_092018837.1">
    <property type="nucleotide sequence ID" value="NZ_FOXH01000013.1"/>
</dbReference>
<evidence type="ECO:0000313" key="1">
    <source>
        <dbReference type="EMBL" id="SFQ26957.1"/>
    </source>
</evidence>
<sequence length="112" mass="13270">MKKDKQFEQLVFDYYGQDKNFDKLKYHLLRIRQMMSKHSYFKKMPAKEQFNQCGTIACIAYHTSRADLAEVSIRTDKEKHFEYAVGEGYIPPSIVDISKKHSEMRLLSKSRV</sequence>
<dbReference type="AlphaFoldDB" id="A0A1I5X5N0"/>
<dbReference type="EMBL" id="FOXH01000013">
    <property type="protein sequence ID" value="SFQ26957.1"/>
    <property type="molecule type" value="Genomic_DNA"/>
</dbReference>
<name>A0A1I5X5N0_9BACT</name>
<evidence type="ECO:0000313" key="3">
    <source>
        <dbReference type="Proteomes" id="UP000199306"/>
    </source>
</evidence>
<dbReference type="EMBL" id="FOXH01000021">
    <property type="protein sequence ID" value="SFQ47375.1"/>
    <property type="molecule type" value="Genomic_DNA"/>
</dbReference>
<gene>
    <name evidence="1" type="ORF">SAMN04515674_113135</name>
    <name evidence="2" type="ORF">SAMN04515674_12149</name>
</gene>
<dbReference type="Proteomes" id="UP000199306">
    <property type="component" value="Unassembled WGS sequence"/>
</dbReference>